<proteinExistence type="predicted"/>
<dbReference type="AlphaFoldDB" id="A0AA36GJ07"/>
<reference evidence="2" key="1">
    <citation type="submission" date="2023-07" db="EMBL/GenBank/DDBJ databases">
        <authorList>
            <consortium name="CYATHOMIX"/>
        </authorList>
    </citation>
    <scope>NUCLEOTIDE SEQUENCE</scope>
    <source>
        <strain evidence="2">N/A</strain>
    </source>
</reference>
<evidence type="ECO:0000256" key="1">
    <source>
        <dbReference type="SAM" id="Phobius"/>
    </source>
</evidence>
<keyword evidence="1" id="KW-1133">Transmembrane helix</keyword>
<sequence length="84" mass="9775">MPDCNYFFTPDTFSWSYLPTDSSISVVMITIGNYLVLLIVILSIATYVAIFSYITFFSNAKMSAREYRITYQVKLVFCMLTFYL</sequence>
<dbReference type="Proteomes" id="UP001176961">
    <property type="component" value="Unassembled WGS sequence"/>
</dbReference>
<feature type="transmembrane region" description="Helical" evidence="1">
    <location>
        <begin position="34"/>
        <end position="56"/>
    </location>
</feature>
<name>A0AA36GJ07_CYLNA</name>
<comment type="caution">
    <text evidence="2">The sequence shown here is derived from an EMBL/GenBank/DDBJ whole genome shotgun (WGS) entry which is preliminary data.</text>
</comment>
<accession>A0AA36GJ07</accession>
<organism evidence="2 3">
    <name type="scientific">Cylicocyclus nassatus</name>
    <name type="common">Nematode worm</name>
    <dbReference type="NCBI Taxonomy" id="53992"/>
    <lineage>
        <taxon>Eukaryota</taxon>
        <taxon>Metazoa</taxon>
        <taxon>Ecdysozoa</taxon>
        <taxon>Nematoda</taxon>
        <taxon>Chromadorea</taxon>
        <taxon>Rhabditida</taxon>
        <taxon>Rhabditina</taxon>
        <taxon>Rhabditomorpha</taxon>
        <taxon>Strongyloidea</taxon>
        <taxon>Strongylidae</taxon>
        <taxon>Cylicocyclus</taxon>
    </lineage>
</organism>
<keyword evidence="1" id="KW-0472">Membrane</keyword>
<evidence type="ECO:0000313" key="2">
    <source>
        <dbReference type="EMBL" id="CAJ0590886.1"/>
    </source>
</evidence>
<dbReference type="EMBL" id="CATQJL010000001">
    <property type="protein sequence ID" value="CAJ0590886.1"/>
    <property type="molecule type" value="Genomic_DNA"/>
</dbReference>
<gene>
    <name evidence="2" type="ORF">CYNAS_LOCUS2869</name>
</gene>
<protein>
    <submittedName>
        <fullName evidence="2">Uncharacterized protein</fullName>
    </submittedName>
</protein>
<keyword evidence="1" id="KW-0812">Transmembrane</keyword>
<keyword evidence="3" id="KW-1185">Reference proteome</keyword>
<evidence type="ECO:0000313" key="3">
    <source>
        <dbReference type="Proteomes" id="UP001176961"/>
    </source>
</evidence>